<dbReference type="GO" id="GO:0005975">
    <property type="term" value="P:carbohydrate metabolic process"/>
    <property type="evidence" value="ECO:0007669"/>
    <property type="project" value="InterPro"/>
</dbReference>
<evidence type="ECO:0000313" key="3">
    <source>
        <dbReference type="Proteomes" id="UP000003781"/>
    </source>
</evidence>
<evidence type="ECO:0000259" key="1">
    <source>
        <dbReference type="PROSITE" id="PS51677"/>
    </source>
</evidence>
<dbReference type="Pfam" id="PF01522">
    <property type="entry name" value="Polysacc_deac_1"/>
    <property type="match status" value="1"/>
</dbReference>
<feature type="domain" description="NodB homology" evidence="1">
    <location>
        <begin position="53"/>
        <end position="242"/>
    </location>
</feature>
<evidence type="ECO:0000313" key="2">
    <source>
        <dbReference type="EMBL" id="EAZ90909.1"/>
    </source>
</evidence>
<dbReference type="Proteomes" id="UP000003781">
    <property type="component" value="Unassembled WGS sequence"/>
</dbReference>
<proteinExistence type="predicted"/>
<dbReference type="PANTHER" id="PTHR10587:SF137">
    <property type="entry name" value="4-DEOXY-4-FORMAMIDO-L-ARABINOSE-PHOSPHOUNDECAPRENOL DEFORMYLASE ARND-RELATED"/>
    <property type="match status" value="1"/>
</dbReference>
<dbReference type="CDD" id="cd10958">
    <property type="entry name" value="CE4_NodB_like_2"/>
    <property type="match status" value="1"/>
</dbReference>
<dbReference type="OrthoDB" id="9806342at2"/>
<comment type="caution">
    <text evidence="2">The sequence shown here is derived from an EMBL/GenBank/DDBJ whole genome shotgun (WGS) entry which is preliminary data.</text>
</comment>
<dbReference type="PROSITE" id="PS51677">
    <property type="entry name" value="NODB"/>
    <property type="match status" value="1"/>
</dbReference>
<accession>A3IRA7</accession>
<dbReference type="RefSeq" id="WP_008275918.1">
    <property type="nucleotide sequence ID" value="NZ_AAXW01000018.1"/>
</dbReference>
<organism evidence="2 3">
    <name type="scientific">Crocosphaera chwakensis CCY0110</name>
    <dbReference type="NCBI Taxonomy" id="391612"/>
    <lineage>
        <taxon>Bacteria</taxon>
        <taxon>Bacillati</taxon>
        <taxon>Cyanobacteriota</taxon>
        <taxon>Cyanophyceae</taxon>
        <taxon>Oscillatoriophycideae</taxon>
        <taxon>Chroococcales</taxon>
        <taxon>Aphanothecaceae</taxon>
        <taxon>Crocosphaera</taxon>
        <taxon>Crocosphaera chwakensis</taxon>
    </lineage>
</organism>
<dbReference type="GO" id="GO:0016810">
    <property type="term" value="F:hydrolase activity, acting on carbon-nitrogen (but not peptide) bonds"/>
    <property type="evidence" value="ECO:0007669"/>
    <property type="project" value="InterPro"/>
</dbReference>
<dbReference type="PANTHER" id="PTHR10587">
    <property type="entry name" value="GLYCOSYL TRANSFERASE-RELATED"/>
    <property type="match status" value="1"/>
</dbReference>
<dbReference type="AlphaFoldDB" id="A3IRA7"/>
<dbReference type="InterPro" id="IPR011330">
    <property type="entry name" value="Glyco_hydro/deAcase_b/a-brl"/>
</dbReference>
<dbReference type="EMBL" id="AAXW01000018">
    <property type="protein sequence ID" value="EAZ90909.1"/>
    <property type="molecule type" value="Genomic_DNA"/>
</dbReference>
<keyword evidence="3" id="KW-1185">Reference proteome</keyword>
<gene>
    <name evidence="2" type="ORF">CY0110_21015</name>
</gene>
<dbReference type="SUPFAM" id="SSF88713">
    <property type="entry name" value="Glycoside hydrolase/deacetylase"/>
    <property type="match status" value="1"/>
</dbReference>
<sequence length="254" mass="29137">MLNFKTFRLSFILLPTVFLLCLGLIALKQPQWLFRIIIKVAPGVHYFAETDDKVIAITIDDGPNSITTPKILETLEENDVNVTFFLISERIEDNELIVQNIINNGHEVGNHMVKDKKSIFLSLEEFEQEFLTADKTLNQFLSDDSSKVKWFRPGGGWYNSQMLNIVKKYNYQTVLGSIFPYDTHIPSSKFASYQILTNLRPGAIIVLHDSGRDGHSGEWGKRTNVTLKKIIPEIKKRGYRIVTLSEMLSPHEYE</sequence>
<dbReference type="InterPro" id="IPR002509">
    <property type="entry name" value="NODB_dom"/>
</dbReference>
<reference evidence="2 3" key="1">
    <citation type="submission" date="2007-03" db="EMBL/GenBank/DDBJ databases">
        <authorList>
            <person name="Stal L."/>
            <person name="Ferriera S."/>
            <person name="Johnson J."/>
            <person name="Kravitz S."/>
            <person name="Beeson K."/>
            <person name="Sutton G."/>
            <person name="Rogers Y.-H."/>
            <person name="Friedman R."/>
            <person name="Frazier M."/>
            <person name="Venter J.C."/>
        </authorList>
    </citation>
    <scope>NUCLEOTIDE SEQUENCE [LARGE SCALE GENOMIC DNA]</scope>
    <source>
        <strain evidence="2 3">CCY0110</strain>
    </source>
</reference>
<protein>
    <submittedName>
        <fullName evidence="2">Peptidoglycan N-acetylglucosamine deacetylase</fullName>
    </submittedName>
</protein>
<name>A3IRA7_9CHRO</name>
<dbReference type="Gene3D" id="3.20.20.370">
    <property type="entry name" value="Glycoside hydrolase/deacetylase"/>
    <property type="match status" value="1"/>
</dbReference>
<dbReference type="eggNOG" id="COG0726">
    <property type="taxonomic scope" value="Bacteria"/>
</dbReference>
<dbReference type="InterPro" id="IPR050248">
    <property type="entry name" value="Polysacc_deacetylase_ArnD"/>
</dbReference>